<accession>A0ABT8HHJ4</accession>
<dbReference type="RefSeq" id="WP_301161600.1">
    <property type="nucleotide sequence ID" value="NZ_JAUHTC010000068.1"/>
</dbReference>
<evidence type="ECO:0000313" key="2">
    <source>
        <dbReference type="Proteomes" id="UP001172687"/>
    </source>
</evidence>
<comment type="caution">
    <text evidence="1">The sequence shown here is derived from an EMBL/GenBank/DDBJ whole genome shotgun (WGS) entry which is preliminary data.</text>
</comment>
<dbReference type="EMBL" id="JAUHTC010000068">
    <property type="protein sequence ID" value="MDN4520204.1"/>
    <property type="molecule type" value="Genomic_DNA"/>
</dbReference>
<evidence type="ECO:0000313" key="1">
    <source>
        <dbReference type="EMBL" id="MDN4520204.1"/>
    </source>
</evidence>
<organism evidence="1 2">
    <name type="scientific">Mycolicibacterium austroafricanum</name>
    <name type="common">Mycobacterium austroafricanum</name>
    <dbReference type="NCBI Taxonomy" id="39687"/>
    <lineage>
        <taxon>Bacteria</taxon>
        <taxon>Bacillati</taxon>
        <taxon>Actinomycetota</taxon>
        <taxon>Actinomycetes</taxon>
        <taxon>Mycobacteriales</taxon>
        <taxon>Mycobacteriaceae</taxon>
        <taxon>Mycolicibacterium</taxon>
    </lineage>
</organism>
<gene>
    <name evidence="1" type="ORF">QYF68_20615</name>
</gene>
<sequence length="294" mass="32874">MGRVFIGSEALAAGALTRSALRWNYRRILPDVYVPAASQLSLRDRTIAAWLWSGRGAVVAGAAAAALHGAKWVDAEVPIELIWRCGRPPPGVVVRNERIDGDEVTGVAGMLVTTPERTAFDLARHLRRNPAVARLDALANATDVKAVDVLTLAQRYPGARGMRRAVKSLSLMDGGAQSPRESRLRLLLVDTWLDPVRTQIKVGEGRDVAYLDMGYDEPMIGLDYEGAHHNEDRKTYVYDIGRAERIESRGWIDIKVVKEHSPEFIQARVTEAFARRGYTPRLRPLPRKRRRRRP</sequence>
<dbReference type="Proteomes" id="UP001172687">
    <property type="component" value="Unassembled WGS sequence"/>
</dbReference>
<evidence type="ECO:0008006" key="3">
    <source>
        <dbReference type="Google" id="ProtNLM"/>
    </source>
</evidence>
<reference evidence="1" key="1">
    <citation type="submission" date="2023-07" db="EMBL/GenBank/DDBJ databases">
        <title>Degradation of tert-butanol by M. austroafricanum TBA100.</title>
        <authorList>
            <person name="Helbich S."/>
            <person name="Vainshtein Y."/>
        </authorList>
    </citation>
    <scope>NUCLEOTIDE SEQUENCE</scope>
    <source>
        <strain evidence="1">TBA100</strain>
    </source>
</reference>
<proteinExistence type="predicted"/>
<keyword evidence="2" id="KW-1185">Reference proteome</keyword>
<name>A0ABT8HHJ4_MYCAO</name>
<protein>
    <recommendedName>
        <fullName evidence="3">AbiEi antitoxin C-terminal domain-containing protein</fullName>
    </recommendedName>
</protein>